<evidence type="ECO:0000313" key="2">
    <source>
        <dbReference type="Proteomes" id="UP000785679"/>
    </source>
</evidence>
<proteinExistence type="predicted"/>
<keyword evidence="2" id="KW-1185">Reference proteome</keyword>
<dbReference type="Proteomes" id="UP000785679">
    <property type="component" value="Unassembled WGS sequence"/>
</dbReference>
<name>A0A8J8P598_HALGN</name>
<evidence type="ECO:0000313" key="1">
    <source>
        <dbReference type="EMBL" id="TNV86310.1"/>
    </source>
</evidence>
<reference evidence="1" key="1">
    <citation type="submission" date="2019-06" db="EMBL/GenBank/DDBJ databases">
        <authorList>
            <person name="Zheng W."/>
        </authorList>
    </citation>
    <scope>NUCLEOTIDE SEQUENCE</scope>
    <source>
        <strain evidence="1">QDHG01</strain>
    </source>
</reference>
<dbReference type="EMBL" id="RRYP01001174">
    <property type="protein sequence ID" value="TNV86310.1"/>
    <property type="molecule type" value="Genomic_DNA"/>
</dbReference>
<comment type="caution">
    <text evidence="1">The sequence shown here is derived from an EMBL/GenBank/DDBJ whole genome shotgun (WGS) entry which is preliminary data.</text>
</comment>
<gene>
    <name evidence="1" type="ORF">FGO68_gene17523</name>
</gene>
<sequence>MTLRSGQLPFAAINYEQKLKNERMKRNTLRELNFTYRSTHDNKEQKHHKLNGLQICLSDCIKLIKEKCQGNCILKPYNGKQQTQSSQNWVVAIVGTHHQELARVEQQLIRAQQNPFINLVSQLINETQLGNHISFYCQCKY</sequence>
<accession>A0A8J8P598</accession>
<dbReference type="AlphaFoldDB" id="A0A8J8P598"/>
<organism evidence="1 2">
    <name type="scientific">Halteria grandinella</name>
    <dbReference type="NCBI Taxonomy" id="5974"/>
    <lineage>
        <taxon>Eukaryota</taxon>
        <taxon>Sar</taxon>
        <taxon>Alveolata</taxon>
        <taxon>Ciliophora</taxon>
        <taxon>Intramacronucleata</taxon>
        <taxon>Spirotrichea</taxon>
        <taxon>Stichotrichia</taxon>
        <taxon>Sporadotrichida</taxon>
        <taxon>Halteriidae</taxon>
        <taxon>Halteria</taxon>
    </lineage>
</organism>
<protein>
    <submittedName>
        <fullName evidence="1">Uncharacterized protein</fullName>
    </submittedName>
</protein>